<dbReference type="PANTHER" id="PTHR11842:SF10">
    <property type="entry name" value="MITOTIC SPINDLE ASSEMBLY CHECKPOINT PROTEIN MAD2B"/>
    <property type="match status" value="1"/>
</dbReference>
<sequence length="184" mass="21647">MEFVEAAIHFILYSRKVYPAEFFERSQIYGLVTLKSRAPQLTTYIHNSLQDIKNLFLKDCVDRLALQISNEEGTVERHVFEMELLYLSHNAEPEIVEASFRSLFLKMCNFSYTLKPLPDKDIRFQILIYTKAQQIENWTKIEQTQPQQPQPHSPPPLNLKIHPVSSIQLPFARLQFFVESPHQR</sequence>
<dbReference type="EMBL" id="GIBP01008551">
    <property type="protein sequence ID" value="NDV37520.1"/>
    <property type="molecule type" value="Transcribed_RNA"/>
</dbReference>
<dbReference type="SUPFAM" id="SSF56019">
    <property type="entry name" value="The spindle assembly checkpoint protein mad2"/>
    <property type="match status" value="1"/>
</dbReference>
<dbReference type="InterPro" id="IPR036570">
    <property type="entry name" value="HORMA_dom_sf"/>
</dbReference>
<dbReference type="Gene3D" id="3.30.900.10">
    <property type="entry name" value="HORMA domain"/>
    <property type="match status" value="1"/>
</dbReference>
<dbReference type="PROSITE" id="PS50815">
    <property type="entry name" value="HORMA"/>
    <property type="match status" value="1"/>
</dbReference>
<dbReference type="AlphaFoldDB" id="A0A6B2LL26"/>
<dbReference type="InterPro" id="IPR003511">
    <property type="entry name" value="HORMA_dom"/>
</dbReference>
<dbReference type="Pfam" id="PF02301">
    <property type="entry name" value="HORMA"/>
    <property type="match status" value="1"/>
</dbReference>
<reference evidence="2" key="1">
    <citation type="journal article" date="2020" name="J. Eukaryot. Microbiol.">
        <title>De novo Sequencing, Assembly and Annotation of the Transcriptome for the Free-Living Testate Amoeba Arcella intermedia.</title>
        <authorList>
            <person name="Ribeiro G.M."/>
            <person name="Porfirio-Sousa A.L."/>
            <person name="Maurer-Alcala X.X."/>
            <person name="Katz L.A."/>
            <person name="Lahr D.J.G."/>
        </authorList>
    </citation>
    <scope>NUCLEOTIDE SEQUENCE</scope>
</reference>
<dbReference type="GO" id="GO:0016035">
    <property type="term" value="C:zeta DNA polymerase complex"/>
    <property type="evidence" value="ECO:0007669"/>
    <property type="project" value="TreeGrafter"/>
</dbReference>
<dbReference type="PANTHER" id="PTHR11842">
    <property type="entry name" value="MITOTIC SPINDLE ASSEMBLY CHECKPOINT PROTEIN MAD2"/>
    <property type="match status" value="1"/>
</dbReference>
<evidence type="ECO:0000313" key="2">
    <source>
        <dbReference type="EMBL" id="NDV37520.1"/>
    </source>
</evidence>
<evidence type="ECO:0000259" key="1">
    <source>
        <dbReference type="PROSITE" id="PS50815"/>
    </source>
</evidence>
<proteinExistence type="predicted"/>
<protein>
    <recommendedName>
        <fullName evidence="1">HORMA domain-containing protein</fullName>
    </recommendedName>
</protein>
<feature type="domain" description="HORMA" evidence="1">
    <location>
        <begin position="1"/>
        <end position="178"/>
    </location>
</feature>
<dbReference type="InterPro" id="IPR045091">
    <property type="entry name" value="Mad2-like"/>
</dbReference>
<organism evidence="2">
    <name type="scientific">Arcella intermedia</name>
    <dbReference type="NCBI Taxonomy" id="1963864"/>
    <lineage>
        <taxon>Eukaryota</taxon>
        <taxon>Amoebozoa</taxon>
        <taxon>Tubulinea</taxon>
        <taxon>Elardia</taxon>
        <taxon>Arcellinida</taxon>
        <taxon>Sphaerothecina</taxon>
        <taxon>Arcellidae</taxon>
        <taxon>Arcella</taxon>
    </lineage>
</organism>
<accession>A0A6B2LL26</accession>
<name>A0A6B2LL26_9EUKA</name>